<organism evidence="4 5">
    <name type="scientific">Rhynchospora breviuscula</name>
    <dbReference type="NCBI Taxonomy" id="2022672"/>
    <lineage>
        <taxon>Eukaryota</taxon>
        <taxon>Viridiplantae</taxon>
        <taxon>Streptophyta</taxon>
        <taxon>Embryophyta</taxon>
        <taxon>Tracheophyta</taxon>
        <taxon>Spermatophyta</taxon>
        <taxon>Magnoliopsida</taxon>
        <taxon>Liliopsida</taxon>
        <taxon>Poales</taxon>
        <taxon>Cyperaceae</taxon>
        <taxon>Cyperoideae</taxon>
        <taxon>Rhynchosporeae</taxon>
        <taxon>Rhynchospora</taxon>
    </lineage>
</organism>
<comment type="caution">
    <text evidence="4">The sequence shown here is derived from an EMBL/GenBank/DDBJ whole genome shotgun (WGS) entry which is preliminary data.</text>
</comment>
<proteinExistence type="predicted"/>
<keyword evidence="1" id="KW-0809">Transit peptide</keyword>
<feature type="compositionally biased region" description="Low complexity" evidence="2">
    <location>
        <begin position="404"/>
        <end position="426"/>
    </location>
</feature>
<evidence type="ECO:0000313" key="4">
    <source>
        <dbReference type="EMBL" id="KAJ1696901.1"/>
    </source>
</evidence>
<dbReference type="Pfam" id="PF21864">
    <property type="entry name" value="MORF_dom"/>
    <property type="match status" value="1"/>
</dbReference>
<gene>
    <name evidence="4" type="ORF">LUZ63_005413</name>
</gene>
<dbReference type="OrthoDB" id="1913091at2759"/>
<dbReference type="Proteomes" id="UP001151287">
    <property type="component" value="Unassembled WGS sequence"/>
</dbReference>
<feature type="compositionally biased region" description="Basic and acidic residues" evidence="2">
    <location>
        <begin position="211"/>
        <end position="236"/>
    </location>
</feature>
<feature type="region of interest" description="Disordered" evidence="2">
    <location>
        <begin position="211"/>
        <end position="489"/>
    </location>
</feature>
<evidence type="ECO:0000256" key="2">
    <source>
        <dbReference type="SAM" id="MobiDB-lite"/>
    </source>
</evidence>
<sequence length="489" mass="53011">MATRALLTKLSSLPLLPTSSRAFSQRFPSASTVLRLRPLLASVDRLALLNQPSVINVRCMSTQQSTSSMRDSNPNFSNRPPKETILLDGCDFEHWLVVVDPPPGDPSNPDTTRDEIIDNYIKTLAKVVGSEDEARMKIYSVSTRHYFAFGALVSEEDSYKIKELPGVRWVLPDSYLDVKNKDYGGEPFINGEAVPYDPKYHEEWVKNNARANERSRRNDRPRNFDRSRSFERRREQQNFQNRPPPANFNAPGGVGPNVPPPPSNFNGSPAGPGPNAPPPPGFNSSPGTGHNMPPSPSSFNNNAGPDMPPSPLNFNSNAGPNMPPPLPNFNSNAGPNMPPPNFNYNNQPLPPPPMGNAEHGAYRNQYGGAPGMNQNRQMPPNPRSYEGRPPYQRGPGTPPGYPGAGPNPNQGNFYQGGNPNMNPGPGAYQGRGGPTYQGGNNSPPPYPGGGNFQGGYGGSNSNYQQGGPNAYGDSASQGYQGRDVPGRDY</sequence>
<dbReference type="PANTHER" id="PTHR31346:SF4">
    <property type="entry name" value="MULTIPLE ORGANELLAR RNA EDITING FACTOR 8, CHLOROPLASTIC_MITOCHONDRIAL"/>
    <property type="match status" value="1"/>
</dbReference>
<evidence type="ECO:0000313" key="5">
    <source>
        <dbReference type="Proteomes" id="UP001151287"/>
    </source>
</evidence>
<feature type="compositionally biased region" description="Pro residues" evidence="2">
    <location>
        <begin position="271"/>
        <end position="281"/>
    </location>
</feature>
<keyword evidence="5" id="KW-1185">Reference proteome</keyword>
<feature type="compositionally biased region" description="Gly residues" evidence="2">
    <location>
        <begin position="448"/>
        <end position="458"/>
    </location>
</feature>
<dbReference type="AlphaFoldDB" id="A0A9Q0CN24"/>
<dbReference type="GO" id="GO:0016554">
    <property type="term" value="P:cytidine to uridine editing"/>
    <property type="evidence" value="ECO:0007669"/>
    <property type="project" value="InterPro"/>
</dbReference>
<evidence type="ECO:0000256" key="1">
    <source>
        <dbReference type="ARBA" id="ARBA00022946"/>
    </source>
</evidence>
<dbReference type="EMBL" id="JAMQYH010000002">
    <property type="protein sequence ID" value="KAJ1696901.1"/>
    <property type="molecule type" value="Genomic_DNA"/>
</dbReference>
<dbReference type="InterPro" id="IPR054059">
    <property type="entry name" value="MORF/ORRM1/DAG-like_MORF"/>
</dbReference>
<dbReference type="GO" id="GO:0080156">
    <property type="term" value="P:mitochondrial mRNA modification"/>
    <property type="evidence" value="ECO:0007669"/>
    <property type="project" value="TreeGrafter"/>
</dbReference>
<dbReference type="PANTHER" id="PTHR31346">
    <property type="entry name" value="MULTIPLE ORGANELLAR RNA EDITING FACTOR 2, CHLOROPLASTIC-RELATED-RELATED"/>
    <property type="match status" value="1"/>
</dbReference>
<dbReference type="InterPro" id="IPR039206">
    <property type="entry name" value="MORF/ORRM1/DAG-like"/>
</dbReference>
<name>A0A9Q0CN24_9POAL</name>
<evidence type="ECO:0000259" key="3">
    <source>
        <dbReference type="Pfam" id="PF21864"/>
    </source>
</evidence>
<dbReference type="GO" id="GO:0005739">
    <property type="term" value="C:mitochondrion"/>
    <property type="evidence" value="ECO:0007669"/>
    <property type="project" value="TreeGrafter"/>
</dbReference>
<feature type="domain" description="MORF/ORRM1/DAG-like MORF" evidence="3">
    <location>
        <begin position="92"/>
        <end position="188"/>
    </location>
</feature>
<protein>
    <recommendedName>
        <fullName evidence="3">MORF/ORRM1/DAG-like MORF domain-containing protein</fullName>
    </recommendedName>
</protein>
<feature type="compositionally biased region" description="Low complexity" evidence="2">
    <location>
        <begin position="237"/>
        <end position="251"/>
    </location>
</feature>
<reference evidence="4" key="1">
    <citation type="journal article" date="2022" name="Cell">
        <title>Repeat-based holocentromeres influence genome architecture and karyotype evolution.</title>
        <authorList>
            <person name="Hofstatter P.G."/>
            <person name="Thangavel G."/>
            <person name="Lux T."/>
            <person name="Neumann P."/>
            <person name="Vondrak T."/>
            <person name="Novak P."/>
            <person name="Zhang M."/>
            <person name="Costa L."/>
            <person name="Castellani M."/>
            <person name="Scott A."/>
            <person name="Toegelov H."/>
            <person name="Fuchs J."/>
            <person name="Mata-Sucre Y."/>
            <person name="Dias Y."/>
            <person name="Vanzela A.L.L."/>
            <person name="Huettel B."/>
            <person name="Almeida C.C.S."/>
            <person name="Simkova H."/>
            <person name="Souza G."/>
            <person name="Pedrosa-Harand A."/>
            <person name="Macas J."/>
            <person name="Mayer K.F.X."/>
            <person name="Houben A."/>
            <person name="Marques A."/>
        </authorList>
    </citation>
    <scope>NUCLEOTIDE SEQUENCE</scope>
    <source>
        <strain evidence="4">RhyBre1mFocal</strain>
    </source>
</reference>
<feature type="compositionally biased region" description="Low complexity" evidence="2">
    <location>
        <begin position="459"/>
        <end position="468"/>
    </location>
</feature>
<accession>A0A9Q0CN24</accession>
<feature type="compositionally biased region" description="Gly residues" evidence="2">
    <location>
        <begin position="427"/>
        <end position="436"/>
    </location>
</feature>